<evidence type="ECO:0000259" key="3">
    <source>
        <dbReference type="SMART" id="SM01042"/>
    </source>
</evidence>
<keyword evidence="2" id="KW-1133">Transmembrane helix</keyword>
<comment type="caution">
    <text evidence="4">The sequence shown here is derived from an EMBL/GenBank/DDBJ whole genome shotgun (WGS) entry which is preliminary data.</text>
</comment>
<dbReference type="OrthoDB" id="5961at2759"/>
<feature type="transmembrane region" description="Helical" evidence="2">
    <location>
        <begin position="237"/>
        <end position="259"/>
    </location>
</feature>
<keyword evidence="2" id="KW-0472">Membrane</keyword>
<reference evidence="4 5" key="1">
    <citation type="submission" date="2020-01" db="EMBL/GenBank/DDBJ databases">
        <authorList>
            <consortium name="DOE Joint Genome Institute"/>
            <person name="Haridas S."/>
            <person name="Albert R."/>
            <person name="Binder M."/>
            <person name="Bloem J."/>
            <person name="Labutti K."/>
            <person name="Salamov A."/>
            <person name="Andreopoulos B."/>
            <person name="Baker S.E."/>
            <person name="Barry K."/>
            <person name="Bills G."/>
            <person name="Bluhm B.H."/>
            <person name="Cannon C."/>
            <person name="Castanera R."/>
            <person name="Culley D.E."/>
            <person name="Daum C."/>
            <person name="Ezra D."/>
            <person name="Gonzalez J.B."/>
            <person name="Henrissat B."/>
            <person name="Kuo A."/>
            <person name="Liang C."/>
            <person name="Lipzen A."/>
            <person name="Lutzoni F."/>
            <person name="Magnuson J."/>
            <person name="Mondo S."/>
            <person name="Nolan M."/>
            <person name="Ohm R."/>
            <person name="Pangilinan J."/>
            <person name="Park H.-J.H."/>
            <person name="Ramirez L."/>
            <person name="Alfaro M."/>
            <person name="Sun H."/>
            <person name="Tritt A."/>
            <person name="Yoshinaga Y."/>
            <person name="Zwiers L.-H.L."/>
            <person name="Turgeon B.G."/>
            <person name="Goodwin S.B."/>
            <person name="Spatafora J.W."/>
            <person name="Crous P.W."/>
            <person name="Grigoriev I.V."/>
        </authorList>
    </citation>
    <scope>NUCLEOTIDE SEQUENCE [LARGE SCALE GENOMIC DNA]</scope>
    <source>
        <strain evidence="4 5">CBS 611.86</strain>
    </source>
</reference>
<feature type="compositionally biased region" description="Basic and acidic residues" evidence="1">
    <location>
        <begin position="158"/>
        <end position="175"/>
    </location>
</feature>
<feature type="compositionally biased region" description="Gly residues" evidence="1">
    <location>
        <begin position="443"/>
        <end position="452"/>
    </location>
</feature>
<protein>
    <submittedName>
        <fullName evidence="4">Di-sulfide bridge nucleocytoplasmic transport domain-containing protein</fullName>
    </submittedName>
</protein>
<feature type="region of interest" description="Disordered" evidence="1">
    <location>
        <begin position="439"/>
        <end position="466"/>
    </location>
</feature>
<name>A0A7C8M7P4_9PLEO</name>
<dbReference type="PANTHER" id="PTHR28136">
    <property type="entry name" value="NUCLEUS EXPORT PROTEIN BRR6"/>
    <property type="match status" value="1"/>
</dbReference>
<dbReference type="GO" id="GO:0006998">
    <property type="term" value="P:nuclear envelope organization"/>
    <property type="evidence" value="ECO:0007669"/>
    <property type="project" value="InterPro"/>
</dbReference>
<dbReference type="Proteomes" id="UP000481861">
    <property type="component" value="Unassembled WGS sequence"/>
</dbReference>
<organism evidence="4 5">
    <name type="scientific">Massariosphaeria phaeospora</name>
    <dbReference type="NCBI Taxonomy" id="100035"/>
    <lineage>
        <taxon>Eukaryota</taxon>
        <taxon>Fungi</taxon>
        <taxon>Dikarya</taxon>
        <taxon>Ascomycota</taxon>
        <taxon>Pezizomycotina</taxon>
        <taxon>Dothideomycetes</taxon>
        <taxon>Pleosporomycetidae</taxon>
        <taxon>Pleosporales</taxon>
        <taxon>Pleosporales incertae sedis</taxon>
        <taxon>Massariosphaeria</taxon>
    </lineage>
</organism>
<keyword evidence="5" id="KW-1185">Reference proteome</keyword>
<evidence type="ECO:0000313" key="4">
    <source>
        <dbReference type="EMBL" id="KAF2865922.1"/>
    </source>
</evidence>
<dbReference type="Pfam" id="PF10104">
    <property type="entry name" value="Brr6_like_C_C"/>
    <property type="match status" value="1"/>
</dbReference>
<keyword evidence="2" id="KW-0812">Transmembrane</keyword>
<evidence type="ECO:0000256" key="1">
    <source>
        <dbReference type="SAM" id="MobiDB-lite"/>
    </source>
</evidence>
<evidence type="ECO:0000256" key="2">
    <source>
        <dbReference type="SAM" id="Phobius"/>
    </source>
</evidence>
<feature type="region of interest" description="Disordered" evidence="1">
    <location>
        <begin position="1"/>
        <end position="206"/>
    </location>
</feature>
<evidence type="ECO:0000313" key="5">
    <source>
        <dbReference type="Proteomes" id="UP000481861"/>
    </source>
</evidence>
<dbReference type="InterPro" id="IPR018767">
    <property type="entry name" value="Brl1/Brr6_dom"/>
</dbReference>
<gene>
    <name evidence="4" type="ORF">BDV95DRAFT_585400</name>
</gene>
<dbReference type="GO" id="GO:0055088">
    <property type="term" value="P:lipid homeostasis"/>
    <property type="evidence" value="ECO:0007669"/>
    <property type="project" value="InterPro"/>
</dbReference>
<accession>A0A7C8M7P4</accession>
<dbReference type="PANTHER" id="PTHR28136:SF1">
    <property type="entry name" value="NUCLEUS EXPORT PROTEIN BRL1"/>
    <property type="match status" value="1"/>
</dbReference>
<feature type="transmembrane region" description="Helical" evidence="2">
    <location>
        <begin position="344"/>
        <end position="365"/>
    </location>
</feature>
<dbReference type="InterPro" id="IPR040202">
    <property type="entry name" value="Brl1/Brr6"/>
</dbReference>
<feature type="compositionally biased region" description="Polar residues" evidence="1">
    <location>
        <begin position="45"/>
        <end position="71"/>
    </location>
</feature>
<sequence>MSRSHRTSLVPMDYEYDNKTGPVDQASPWMASQQPAKKRPHSVFDSPSKNPFSTPSRANSQTGQFSQNSKPLPSIPAHVQDSTWQPRTPTADVDCSSGGETPNTPAHNDDSEAATPDTQIAVRMGQLKTGDANKSPKKGRRDSWNRFKGMFSASPSPSKDKDKSRAYSRNPENRITKRRPRKERAVQLDDFESDRESEKTQTAPLPQDKARTGVATTMGGFLSWVEAHPQLPSVLSYYLQLSVNLVLALAFFTVVYKVWSGVMSDVDLEASRSMTDIMMEIAACARNFRENRCDNRVPAMEAACDNWESCMNRDPRKVARASVTARTFAMIFNSFVDEFSYKSMIFTAIIIFGGFNLSNWAFGLIRAKASPPPSAINNPPTLDHFNYPGGGLPATPQRQLSAGFVDQYGHMVSQQQGQWPTPVFHTNTPYGQHMLQSLPALANGGGGGGGAGEPVDRRSPSKRGFR</sequence>
<feature type="domain" description="Brl1/Brr6" evidence="3">
    <location>
        <begin position="235"/>
        <end position="366"/>
    </location>
</feature>
<dbReference type="SMART" id="SM01042">
    <property type="entry name" value="Brr6_like_C_C"/>
    <property type="match status" value="1"/>
</dbReference>
<dbReference type="GO" id="GO:0031965">
    <property type="term" value="C:nuclear membrane"/>
    <property type="evidence" value="ECO:0007669"/>
    <property type="project" value="InterPro"/>
</dbReference>
<proteinExistence type="predicted"/>
<dbReference type="AlphaFoldDB" id="A0A7C8M7P4"/>
<dbReference type="EMBL" id="JAADJZ010000030">
    <property type="protein sequence ID" value="KAF2865922.1"/>
    <property type="molecule type" value="Genomic_DNA"/>
</dbReference>